<evidence type="ECO:0000313" key="11">
    <source>
        <dbReference type="EMBL" id="ADU52131.1"/>
    </source>
</evidence>
<feature type="region of interest" description="CPSase" evidence="8">
    <location>
        <begin position="1"/>
        <end position="268"/>
    </location>
</feature>
<keyword evidence="6 8" id="KW-0315">Glutamine amidotransferase</keyword>
<dbReference type="EMBL" id="CP002344">
    <property type="protein sequence ID" value="ADU52131.1"/>
    <property type="molecule type" value="Genomic_DNA"/>
</dbReference>
<dbReference type="HOGENOM" id="CLU_520673_0_0_9"/>
<reference evidence="11 12" key="1">
    <citation type="journal article" date="2010" name="Stand. Genomic Sci.">
        <title>Complete genome sequence of Thermaerobacter marianensis type strain (7p75a).</title>
        <authorList>
            <person name="Han C."/>
            <person name="Gu W."/>
            <person name="Zhang X."/>
            <person name="Lapidus A."/>
            <person name="Nolan M."/>
            <person name="Copeland A."/>
            <person name="Lucas S."/>
            <person name="Del Rio T.G."/>
            <person name="Tice H."/>
            <person name="Cheng J.F."/>
            <person name="Tapia R."/>
            <person name="Goodwin L."/>
            <person name="Pitluck S."/>
            <person name="Pagani I."/>
            <person name="Ivanova N."/>
            <person name="Mavromatis K."/>
            <person name="Mikhailova N."/>
            <person name="Pati A."/>
            <person name="Chen A."/>
            <person name="Palaniappan K."/>
            <person name="Land M."/>
            <person name="Hauser L."/>
            <person name="Chang Y.J."/>
            <person name="Jeffries C.D."/>
            <person name="Schneider S."/>
            <person name="Rohde M."/>
            <person name="Goker M."/>
            <person name="Pukall R."/>
            <person name="Woyke T."/>
            <person name="Bristow J."/>
            <person name="Eisen J.A."/>
            <person name="Markowitz V."/>
            <person name="Hugenholtz P."/>
            <person name="Kyrpides N.C."/>
            <person name="Klenk H.P."/>
            <person name="Detter J.C."/>
        </authorList>
    </citation>
    <scope>NUCLEOTIDE SEQUENCE [LARGE SCALE GENOMIC DNA]</scope>
    <source>
        <strain evidence="12">ATCC 700841 / DSM 12885 / JCM 10246 / 7p75a</strain>
    </source>
</reference>
<feature type="active site" evidence="8">
    <location>
        <position position="452"/>
    </location>
</feature>
<feature type="active site" evidence="8">
    <location>
        <position position="450"/>
    </location>
</feature>
<dbReference type="Pfam" id="PF00117">
    <property type="entry name" value="GATase"/>
    <property type="match status" value="1"/>
</dbReference>
<dbReference type="InterPro" id="IPR029062">
    <property type="entry name" value="Class_I_gatase-like"/>
</dbReference>
<organism evidence="11 12">
    <name type="scientific">Thermaerobacter marianensis (strain ATCC 700841 / DSM 12885 / JCM 10246 / 7p75a)</name>
    <dbReference type="NCBI Taxonomy" id="644966"/>
    <lineage>
        <taxon>Bacteria</taxon>
        <taxon>Bacillati</taxon>
        <taxon>Bacillota</taxon>
        <taxon>Clostridia</taxon>
        <taxon>Eubacteriales</taxon>
        <taxon>Clostridiales Family XVII. Incertae Sedis</taxon>
        <taxon>Thermaerobacter</taxon>
    </lineage>
</organism>
<dbReference type="PRINTS" id="PR00099">
    <property type="entry name" value="CPSGATASE"/>
</dbReference>
<dbReference type="SMART" id="SM01097">
    <property type="entry name" value="CPSase_sm_chain"/>
    <property type="match status" value="1"/>
</dbReference>
<dbReference type="AlphaFoldDB" id="E6SJH6"/>
<dbReference type="Gene3D" id="3.50.30.20">
    <property type="entry name" value="Carbamoyl-phosphate synthase small subunit, N-terminal domain"/>
    <property type="match status" value="1"/>
</dbReference>
<keyword evidence="8" id="KW-0665">Pyrimidine biosynthesis</keyword>
<name>E6SJH6_THEM7</name>
<dbReference type="GO" id="GO:0006526">
    <property type="term" value="P:L-arginine biosynthetic process"/>
    <property type="evidence" value="ECO:0007669"/>
    <property type="project" value="UniProtKB-UniRule"/>
</dbReference>
<comment type="catalytic activity">
    <reaction evidence="8">
        <text>L-glutamine + H2O = L-glutamate + NH4(+)</text>
        <dbReference type="Rhea" id="RHEA:15889"/>
        <dbReference type="ChEBI" id="CHEBI:15377"/>
        <dbReference type="ChEBI" id="CHEBI:28938"/>
        <dbReference type="ChEBI" id="CHEBI:29985"/>
        <dbReference type="ChEBI" id="CHEBI:58359"/>
    </reaction>
</comment>
<evidence type="ECO:0000259" key="10">
    <source>
        <dbReference type="SMART" id="SM01097"/>
    </source>
</evidence>
<comment type="function">
    <text evidence="8">Small subunit of the glutamine-dependent carbamoyl phosphate synthetase (CPSase). CPSase catalyzes the formation of carbamoyl phosphate from the ammonia moiety of glutamine, carbonate, and phosphate donated by ATP, constituting the first step of 2 biosynthetic pathways, one leading to arginine and/or urea and the other to pyrimidine nucleotides. The small subunit (glutamine amidotransferase) binds and cleaves glutamine to supply the large subunit with the substrate ammonia.</text>
</comment>
<keyword evidence="4 8" id="KW-0547">Nucleotide-binding</keyword>
<keyword evidence="8" id="KW-0055">Arginine biosynthesis</keyword>
<evidence type="ECO:0000313" key="12">
    <source>
        <dbReference type="Proteomes" id="UP000008915"/>
    </source>
</evidence>
<evidence type="ECO:0000256" key="2">
    <source>
        <dbReference type="ARBA" id="ARBA00007800"/>
    </source>
</evidence>
<dbReference type="MEROPS" id="C26.952"/>
<dbReference type="SUPFAM" id="SSF52317">
    <property type="entry name" value="Class I glutamine amidotransferase-like"/>
    <property type="match status" value="1"/>
</dbReference>
<dbReference type="NCBIfam" id="TIGR01368">
    <property type="entry name" value="CPSaseIIsmall"/>
    <property type="match status" value="1"/>
</dbReference>
<dbReference type="RefSeq" id="WP_013496431.1">
    <property type="nucleotide sequence ID" value="NC_014831.1"/>
</dbReference>
<comment type="pathway">
    <text evidence="1 8">Amino-acid biosynthesis; L-arginine biosynthesis; carbamoyl phosphate from bicarbonate: step 1/1.</text>
</comment>
<evidence type="ECO:0000256" key="4">
    <source>
        <dbReference type="ARBA" id="ARBA00022741"/>
    </source>
</evidence>
<feature type="binding site" evidence="8">
    <location>
        <position position="359"/>
    </location>
    <ligand>
        <name>L-glutamine</name>
        <dbReference type="ChEBI" id="CHEBI:58359"/>
    </ligand>
</feature>
<gene>
    <name evidence="8" type="primary">carA</name>
    <name evidence="11" type="ordered locus">Tmar_2050</name>
</gene>
<dbReference type="GO" id="GO:0004359">
    <property type="term" value="F:glutaminase activity"/>
    <property type="evidence" value="ECO:0007669"/>
    <property type="project" value="RHEA"/>
</dbReference>
<dbReference type="Pfam" id="PF00988">
    <property type="entry name" value="CPSase_sm_chain"/>
    <property type="match status" value="1"/>
</dbReference>
<keyword evidence="12" id="KW-1185">Reference proteome</keyword>
<dbReference type="GO" id="GO:0006541">
    <property type="term" value="P:glutamine metabolic process"/>
    <property type="evidence" value="ECO:0007669"/>
    <property type="project" value="InterPro"/>
</dbReference>
<comment type="pathway">
    <text evidence="8">Pyrimidine metabolism; UMP biosynthesis via de novo pathway; (S)-dihydroorotate from bicarbonate: step 1/3.</text>
</comment>
<dbReference type="NCBIfam" id="NF009475">
    <property type="entry name" value="PRK12838.1"/>
    <property type="match status" value="1"/>
</dbReference>
<dbReference type="GO" id="GO:0044205">
    <property type="term" value="P:'de novo' UMP biosynthetic process"/>
    <property type="evidence" value="ECO:0007669"/>
    <property type="project" value="UniProtKB-UniRule"/>
</dbReference>
<keyword evidence="8" id="KW-0028">Amino-acid biosynthesis</keyword>
<dbReference type="PANTHER" id="PTHR43418">
    <property type="entry name" value="MULTIFUNCTIONAL TRYPTOPHAN BIOSYNTHESIS PROTEIN-RELATED"/>
    <property type="match status" value="1"/>
</dbReference>
<dbReference type="InterPro" id="IPR017926">
    <property type="entry name" value="GATASE"/>
</dbReference>
<feature type="binding site" evidence="8">
    <location>
        <position position="330"/>
    </location>
    <ligand>
        <name>L-glutamine</name>
        <dbReference type="ChEBI" id="CHEBI:58359"/>
    </ligand>
</feature>
<feature type="region of interest" description="Disordered" evidence="9">
    <location>
        <begin position="81"/>
        <end position="114"/>
    </location>
</feature>
<dbReference type="Gene3D" id="3.40.50.880">
    <property type="match status" value="1"/>
</dbReference>
<evidence type="ECO:0000256" key="1">
    <source>
        <dbReference type="ARBA" id="ARBA00005077"/>
    </source>
</evidence>
<dbReference type="InterPro" id="IPR050472">
    <property type="entry name" value="Anth_synth/Amidotransfase"/>
</dbReference>
<dbReference type="STRING" id="644966.Tmar_2050"/>
<feature type="compositionally biased region" description="Pro residues" evidence="9">
    <location>
        <begin position="1"/>
        <end position="12"/>
    </location>
</feature>
<comment type="subunit">
    <text evidence="8">Composed of two chains; the small (or glutamine) chain promotes the hydrolysis of glutamine to ammonia, which is used by the large (or ammonia) chain to synthesize carbamoyl phosphate. Tetramer of heterodimers (alpha,beta)4.</text>
</comment>
<feature type="binding site" evidence="8">
    <location>
        <position position="149"/>
    </location>
    <ligand>
        <name>L-glutamine</name>
        <dbReference type="ChEBI" id="CHEBI:58359"/>
    </ligand>
</feature>
<dbReference type="HAMAP" id="MF_01209">
    <property type="entry name" value="CPSase_S_chain"/>
    <property type="match status" value="1"/>
</dbReference>
<dbReference type="PRINTS" id="PR00096">
    <property type="entry name" value="GATASE"/>
</dbReference>
<dbReference type="GO" id="GO:0004088">
    <property type="term" value="F:carbamoyl-phosphate synthase (glutamine-hydrolyzing) activity"/>
    <property type="evidence" value="ECO:0007669"/>
    <property type="project" value="UniProtKB-UniRule"/>
</dbReference>
<feature type="binding site" evidence="8">
    <location>
        <position position="409"/>
    </location>
    <ligand>
        <name>L-glutamine</name>
        <dbReference type="ChEBI" id="CHEBI:58359"/>
    </ligand>
</feature>
<accession>E6SJH6</accession>
<dbReference type="GO" id="GO:0006207">
    <property type="term" value="P:'de novo' pyrimidine nucleobase biosynthetic process"/>
    <property type="evidence" value="ECO:0007669"/>
    <property type="project" value="InterPro"/>
</dbReference>
<dbReference type="InterPro" id="IPR006274">
    <property type="entry name" value="CarbamoylP_synth_ssu"/>
</dbReference>
<proteinExistence type="inferred from homology"/>
<keyword evidence="3 8" id="KW-0436">Ligase</keyword>
<feature type="active site" description="Nucleophile" evidence="8">
    <location>
        <position position="355"/>
    </location>
</feature>
<feature type="compositionally biased region" description="Low complexity" evidence="9">
    <location>
        <begin position="17"/>
        <end position="46"/>
    </location>
</feature>
<dbReference type="SUPFAM" id="SSF52021">
    <property type="entry name" value="Carbamoyl phosphate synthetase, small subunit N-terminal domain"/>
    <property type="match status" value="1"/>
</dbReference>
<comment type="catalytic activity">
    <reaction evidence="7 8">
        <text>hydrogencarbonate + L-glutamine + 2 ATP + H2O = carbamoyl phosphate + L-glutamate + 2 ADP + phosphate + 2 H(+)</text>
        <dbReference type="Rhea" id="RHEA:18633"/>
        <dbReference type="ChEBI" id="CHEBI:15377"/>
        <dbReference type="ChEBI" id="CHEBI:15378"/>
        <dbReference type="ChEBI" id="CHEBI:17544"/>
        <dbReference type="ChEBI" id="CHEBI:29985"/>
        <dbReference type="ChEBI" id="CHEBI:30616"/>
        <dbReference type="ChEBI" id="CHEBI:43474"/>
        <dbReference type="ChEBI" id="CHEBI:58228"/>
        <dbReference type="ChEBI" id="CHEBI:58359"/>
        <dbReference type="ChEBI" id="CHEBI:456216"/>
        <dbReference type="EC" id="6.3.5.5"/>
    </reaction>
</comment>
<dbReference type="Proteomes" id="UP000008915">
    <property type="component" value="Chromosome"/>
</dbReference>
<feature type="region of interest" description="Disordered" evidence="9">
    <location>
        <begin position="1"/>
        <end position="54"/>
    </location>
</feature>
<dbReference type="EC" id="6.3.5.5" evidence="8"/>
<dbReference type="GO" id="GO:0005524">
    <property type="term" value="F:ATP binding"/>
    <property type="evidence" value="ECO:0007669"/>
    <property type="project" value="UniProtKB-UniRule"/>
</dbReference>
<keyword evidence="5 8" id="KW-0067">ATP-binding</keyword>
<feature type="binding site" evidence="8">
    <location>
        <position position="407"/>
    </location>
    <ligand>
        <name>L-glutamine</name>
        <dbReference type="ChEBI" id="CHEBI:58359"/>
    </ligand>
</feature>
<evidence type="ECO:0000256" key="9">
    <source>
        <dbReference type="SAM" id="MobiDB-lite"/>
    </source>
</evidence>
<dbReference type="CDD" id="cd01744">
    <property type="entry name" value="GATase1_CPSase"/>
    <property type="match status" value="1"/>
</dbReference>
<evidence type="ECO:0000256" key="6">
    <source>
        <dbReference type="ARBA" id="ARBA00022962"/>
    </source>
</evidence>
<feature type="binding site" evidence="8">
    <location>
        <position position="410"/>
    </location>
    <ligand>
        <name>L-glutamine</name>
        <dbReference type="ChEBI" id="CHEBI:58359"/>
    </ligand>
</feature>
<dbReference type="UniPathway" id="UPA00070">
    <property type="reaction ID" value="UER00115"/>
</dbReference>
<comment type="similarity">
    <text evidence="2 8">Belongs to the CarA family.</text>
</comment>
<dbReference type="InterPro" id="IPR036480">
    <property type="entry name" value="CarbP_synth_ssu_N_sf"/>
</dbReference>
<evidence type="ECO:0000256" key="5">
    <source>
        <dbReference type="ARBA" id="ARBA00022840"/>
    </source>
</evidence>
<feature type="binding site" evidence="8">
    <location>
        <position position="328"/>
    </location>
    <ligand>
        <name>L-glutamine</name>
        <dbReference type="ChEBI" id="CHEBI:58359"/>
    </ligand>
</feature>
<feature type="binding site" evidence="8">
    <location>
        <position position="356"/>
    </location>
    <ligand>
        <name>L-glutamine</name>
        <dbReference type="ChEBI" id="CHEBI:58359"/>
    </ligand>
</feature>
<dbReference type="KEGG" id="tmr:Tmar_2050"/>
<evidence type="ECO:0000256" key="3">
    <source>
        <dbReference type="ARBA" id="ARBA00022598"/>
    </source>
</evidence>
<dbReference type="eggNOG" id="COG0505">
    <property type="taxonomic scope" value="Bacteria"/>
</dbReference>
<sequence length="523" mass="52379">MDCGEPVPPAPLHPQEAPEAGAAAASGAPAGPAGAGSSAGSSAASPTTTDPRTVPARLVLEDGTQWFGRVVVWPARCAGGAASGGSRADGAEGIGAEPGSARPAAAGPGGTGSGGAAAAAAPAIAWAVTGEVVFNTSMTGYQELLSDPSYDGQIVVLTYPLVGNYGVHDGEDESAGPRVQALIARELFDAGPVGLHPLAAHLARAGVPAADGFDTRALTLHLRRHGTLRGVLTTDLEAPAAALVAQAQSWRPPSALEAGTRQPYRVEPAAAGATRAPARHAVLVDFGVKRNILRALVAQGWRVTVVPALTPAHDVLALQPDAVILSNGPGDPRDLGPVLDTVRRLAETVPTFGICLGHQLLGLAFGGRAYKLPFGHRGANHPVKEIAAAAWAGSGRGDGRVFMTSQNHGYALDAESLEAAGLIVTHVNLNDGTVEGLCHPELPVRGLQFHPEAAPGPRDAAPLLAEFLRQVTGGTPAGGANEAAGAAVGAAAAAPDRTAAGGPAPAAAGWRGVPVWEGGMAGD</sequence>
<reference evidence="12" key="2">
    <citation type="journal article" date="2010" name="Stand. Genomic Sci.">
        <title>Complete genome sequence of Thermaerobacter marianensis type strain (7p75aT).</title>
        <authorList>
            <person name="Han C."/>
            <person name="Gu W."/>
            <person name="Zhang X."/>
            <person name="Lapidus A."/>
            <person name="Nolan M."/>
            <person name="Copeland A."/>
            <person name="Lucas S."/>
            <person name="Glavina Del Rio T."/>
            <person name="Tice H."/>
            <person name="Cheng J."/>
            <person name="Tapia R."/>
            <person name="Goodwin L."/>
            <person name="Pitluck S."/>
            <person name="Pagani I."/>
            <person name="Ivanova N."/>
            <person name="Mavromatis K."/>
            <person name="Mikhailova N."/>
            <person name="Pati A."/>
            <person name="Chen A."/>
            <person name="Palaniappan K."/>
            <person name="Land M."/>
            <person name="Hauser L."/>
            <person name="Chang Y."/>
            <person name="Jeffries C."/>
            <person name="Schneider S."/>
            <person name="Rohde M."/>
            <person name="Goker M."/>
            <person name="Pukall R."/>
            <person name="Woyke T."/>
            <person name="Bristow J."/>
            <person name="Eisen J."/>
            <person name="Markowitz V."/>
            <person name="Hugenholtz P."/>
            <person name="Kyrpides N."/>
            <person name="Klenk H."/>
            <person name="Detter J."/>
        </authorList>
    </citation>
    <scope>NUCLEOTIDE SEQUENCE [LARGE SCALE GENOMIC DNA]</scope>
    <source>
        <strain evidence="12">ATCC 700841 / DSM 12885 / JCM 10246 / 7p75a</strain>
    </source>
</reference>
<dbReference type="InterPro" id="IPR035686">
    <property type="entry name" value="CPSase_GATase1"/>
</dbReference>
<feature type="domain" description="Carbamoyl-phosphate synthase small subunit N-terminal" evidence="10">
    <location>
        <begin position="54"/>
        <end position="233"/>
    </location>
</feature>
<dbReference type="PROSITE" id="PS51273">
    <property type="entry name" value="GATASE_TYPE_1"/>
    <property type="match status" value="1"/>
</dbReference>
<evidence type="ECO:0000256" key="8">
    <source>
        <dbReference type="HAMAP-Rule" id="MF_01209"/>
    </source>
</evidence>
<dbReference type="InterPro" id="IPR002474">
    <property type="entry name" value="CarbamoylP_synth_ssu_N"/>
</dbReference>
<dbReference type="UniPathway" id="UPA00068">
    <property type="reaction ID" value="UER00171"/>
</dbReference>
<evidence type="ECO:0000256" key="7">
    <source>
        <dbReference type="ARBA" id="ARBA00048816"/>
    </source>
</evidence>
<dbReference type="PRINTS" id="PR00097">
    <property type="entry name" value="ANTSNTHASEII"/>
</dbReference>
<protein>
    <recommendedName>
        <fullName evidence="8">Carbamoyl phosphate synthase small chain</fullName>
        <ecNumber evidence="8">6.3.5.5</ecNumber>
    </recommendedName>
    <alternativeName>
        <fullName evidence="8">Carbamoyl phosphate synthetase glutamine chain</fullName>
    </alternativeName>
</protein>
<dbReference type="PANTHER" id="PTHR43418:SF7">
    <property type="entry name" value="CARBAMOYL-PHOSPHATE SYNTHASE SMALL CHAIN"/>
    <property type="match status" value="1"/>
</dbReference>
<feature type="compositionally biased region" description="Low complexity" evidence="9">
    <location>
        <begin position="95"/>
        <end position="106"/>
    </location>
</feature>